<comment type="caution">
    <text evidence="1">The sequence shown here is derived from an EMBL/GenBank/DDBJ whole genome shotgun (WGS) entry which is preliminary data.</text>
</comment>
<name>A0A847D1J3_9BACT</name>
<proteinExistence type="predicted"/>
<dbReference type="Proteomes" id="UP000545876">
    <property type="component" value="Unassembled WGS sequence"/>
</dbReference>
<evidence type="ECO:0000313" key="2">
    <source>
        <dbReference type="Proteomes" id="UP000545876"/>
    </source>
</evidence>
<organism evidence="1 2">
    <name type="scientific">Candidatus Dojkabacteria bacterium</name>
    <dbReference type="NCBI Taxonomy" id="2099670"/>
    <lineage>
        <taxon>Bacteria</taxon>
        <taxon>Candidatus Dojkabacteria</taxon>
    </lineage>
</organism>
<sequence>MDSVKDILSQLKTNIPQEKKKDSQQELFDVNLLQTNPKKIFGDKGKYVTTEYQRFGLRIAGKLDDKKRITMYIKWAKTKPRAILETALRFVSDYPNAQNKFKLFMWKVKQLENERQETKQKDTK</sequence>
<protein>
    <submittedName>
        <fullName evidence="1">Uncharacterized protein</fullName>
    </submittedName>
</protein>
<gene>
    <name evidence="1" type="ORF">GX656_01560</name>
</gene>
<dbReference type="EMBL" id="JAAZBX010000004">
    <property type="protein sequence ID" value="NLD25310.1"/>
    <property type="molecule type" value="Genomic_DNA"/>
</dbReference>
<evidence type="ECO:0000313" key="1">
    <source>
        <dbReference type="EMBL" id="NLD25310.1"/>
    </source>
</evidence>
<reference evidence="1 2" key="1">
    <citation type="journal article" date="2020" name="Biotechnol. Biofuels">
        <title>New insights from the biogas microbiome by comprehensive genome-resolved metagenomics of nearly 1600 species originating from multiple anaerobic digesters.</title>
        <authorList>
            <person name="Campanaro S."/>
            <person name="Treu L."/>
            <person name="Rodriguez-R L.M."/>
            <person name="Kovalovszki A."/>
            <person name="Ziels R.M."/>
            <person name="Maus I."/>
            <person name="Zhu X."/>
            <person name="Kougias P.G."/>
            <person name="Basile A."/>
            <person name="Luo G."/>
            <person name="Schluter A."/>
            <person name="Konstantinidis K.T."/>
            <person name="Angelidaki I."/>
        </authorList>
    </citation>
    <scope>NUCLEOTIDE SEQUENCE [LARGE SCALE GENOMIC DNA]</scope>
    <source>
        <strain evidence="1">AS06rmzACSIP_65</strain>
    </source>
</reference>
<dbReference type="AlphaFoldDB" id="A0A847D1J3"/>
<accession>A0A847D1J3</accession>